<name>A0ABV4NE91_9VIBR</name>
<dbReference type="Pfam" id="PF00990">
    <property type="entry name" value="GGDEF"/>
    <property type="match status" value="1"/>
</dbReference>
<keyword evidence="3" id="KW-0472">Membrane</keyword>
<evidence type="ECO:0000256" key="1">
    <source>
        <dbReference type="ARBA" id="ARBA00012528"/>
    </source>
</evidence>
<accession>A0ABV4NE91</accession>
<keyword evidence="3" id="KW-0812">Transmembrane</keyword>
<dbReference type="PANTHER" id="PTHR45138">
    <property type="entry name" value="REGULATORY COMPONENTS OF SENSORY TRANSDUCTION SYSTEM"/>
    <property type="match status" value="1"/>
</dbReference>
<dbReference type="CDD" id="cd01949">
    <property type="entry name" value="GGDEF"/>
    <property type="match status" value="1"/>
</dbReference>
<organism evidence="5 6">
    <name type="scientific">Vibrio gallaecicus</name>
    <dbReference type="NCBI Taxonomy" id="552386"/>
    <lineage>
        <taxon>Bacteria</taxon>
        <taxon>Pseudomonadati</taxon>
        <taxon>Pseudomonadota</taxon>
        <taxon>Gammaproteobacteria</taxon>
        <taxon>Vibrionales</taxon>
        <taxon>Vibrionaceae</taxon>
        <taxon>Vibrio</taxon>
    </lineage>
</organism>
<comment type="caution">
    <text evidence="5">The sequence shown here is derived from an EMBL/GenBank/DDBJ whole genome shotgun (WGS) entry which is preliminary data.</text>
</comment>
<keyword evidence="6" id="KW-1185">Reference proteome</keyword>
<dbReference type="Proteomes" id="UP001570417">
    <property type="component" value="Unassembled WGS sequence"/>
</dbReference>
<dbReference type="SUPFAM" id="SSF55073">
    <property type="entry name" value="Nucleotide cyclase"/>
    <property type="match status" value="1"/>
</dbReference>
<gene>
    <name evidence="5" type="ORF">AB4566_15505</name>
</gene>
<dbReference type="Gene3D" id="3.30.70.270">
    <property type="match status" value="1"/>
</dbReference>
<feature type="domain" description="GGDEF" evidence="4">
    <location>
        <begin position="255"/>
        <end position="386"/>
    </location>
</feature>
<dbReference type="InterPro" id="IPR000160">
    <property type="entry name" value="GGDEF_dom"/>
</dbReference>
<protein>
    <recommendedName>
        <fullName evidence="1">diguanylate cyclase</fullName>
        <ecNumber evidence="1">2.7.7.65</ecNumber>
    </recommendedName>
</protein>
<dbReference type="InterPro" id="IPR029787">
    <property type="entry name" value="Nucleotide_cyclase"/>
</dbReference>
<feature type="transmembrane region" description="Helical" evidence="3">
    <location>
        <begin position="150"/>
        <end position="174"/>
    </location>
</feature>
<sequence>MELNLDIRTLCVVTAMLSIVYFIGLSLLQKNQEPIPGLFTLATAILMLSIGFSLLSFGPSISIWLSKIAANTLIAFGFTLIVHSLCQFRITSFIYSKIAFILLPLVAISLIYYSLFDTSTTTRIVIISLHVVICTSMSAYITLKGKADDLSLAIWLLAGIFFFNAFFMTLRIGITVSGSDINNFLHAGNIHQLAFFMMVVLIIVVGFTFTWLINARLVSTVYSSSIKDSLTQLYNRRAMEDIIPREYSRAQRNHSELSIIIADIDHFKEINDSLGHQIGDLVLIRIGEILRTKLRKQDLGFRYGGDEFLIILPETNTENAMIVANKIRESIASFSFTQNQTVPWTASFGVSQLNKDEQWSSLIQRADEALYAAKSNGRNAVYSAKTPSELGPNLKVIQ</sequence>
<dbReference type="EMBL" id="JBFRUW010000058">
    <property type="protein sequence ID" value="MFA0569676.1"/>
    <property type="molecule type" value="Genomic_DNA"/>
</dbReference>
<keyword evidence="5" id="KW-0808">Transferase</keyword>
<dbReference type="InterPro" id="IPR043128">
    <property type="entry name" value="Rev_trsase/Diguanyl_cyclase"/>
</dbReference>
<feature type="transmembrane region" description="Helical" evidence="3">
    <location>
        <begin position="94"/>
        <end position="115"/>
    </location>
</feature>
<dbReference type="InterPro" id="IPR050469">
    <property type="entry name" value="Diguanylate_Cyclase"/>
</dbReference>
<feature type="transmembrane region" description="Helical" evidence="3">
    <location>
        <begin position="194"/>
        <end position="213"/>
    </location>
</feature>
<evidence type="ECO:0000313" key="5">
    <source>
        <dbReference type="EMBL" id="MFA0569676.1"/>
    </source>
</evidence>
<evidence type="ECO:0000259" key="4">
    <source>
        <dbReference type="PROSITE" id="PS50887"/>
    </source>
</evidence>
<comment type="catalytic activity">
    <reaction evidence="2">
        <text>2 GTP = 3',3'-c-di-GMP + 2 diphosphate</text>
        <dbReference type="Rhea" id="RHEA:24898"/>
        <dbReference type="ChEBI" id="CHEBI:33019"/>
        <dbReference type="ChEBI" id="CHEBI:37565"/>
        <dbReference type="ChEBI" id="CHEBI:58805"/>
        <dbReference type="EC" id="2.7.7.65"/>
    </reaction>
</comment>
<keyword evidence="5" id="KW-0548">Nucleotidyltransferase</keyword>
<dbReference type="GO" id="GO:0052621">
    <property type="term" value="F:diguanylate cyclase activity"/>
    <property type="evidence" value="ECO:0007669"/>
    <property type="project" value="UniProtKB-EC"/>
</dbReference>
<feature type="transmembrane region" description="Helical" evidence="3">
    <location>
        <begin position="121"/>
        <end position="143"/>
    </location>
</feature>
<dbReference type="RefSeq" id="WP_372266878.1">
    <property type="nucleotide sequence ID" value="NZ_JBFRUW010000058.1"/>
</dbReference>
<evidence type="ECO:0000313" key="6">
    <source>
        <dbReference type="Proteomes" id="UP001570417"/>
    </source>
</evidence>
<proteinExistence type="predicted"/>
<evidence type="ECO:0000256" key="3">
    <source>
        <dbReference type="SAM" id="Phobius"/>
    </source>
</evidence>
<dbReference type="NCBIfam" id="TIGR00254">
    <property type="entry name" value="GGDEF"/>
    <property type="match status" value="1"/>
</dbReference>
<keyword evidence="3" id="KW-1133">Transmembrane helix</keyword>
<reference evidence="5 6" key="1">
    <citation type="journal article" date="2024" name="ISME J.">
        <title>Tailless and filamentous prophages are predominant in marine Vibrio.</title>
        <authorList>
            <person name="Steensen K."/>
            <person name="Seneca J."/>
            <person name="Bartlau N."/>
            <person name="Yu X.A."/>
            <person name="Hussain F.A."/>
            <person name="Polz M.F."/>
        </authorList>
    </citation>
    <scope>NUCLEOTIDE SEQUENCE [LARGE SCALE GENOMIC DNA]</scope>
    <source>
        <strain evidence="5 6">10N.222.51.A1</strain>
    </source>
</reference>
<dbReference type="SMART" id="SM00267">
    <property type="entry name" value="GGDEF"/>
    <property type="match status" value="1"/>
</dbReference>
<feature type="transmembrane region" description="Helical" evidence="3">
    <location>
        <begin position="6"/>
        <end position="28"/>
    </location>
</feature>
<dbReference type="PROSITE" id="PS50887">
    <property type="entry name" value="GGDEF"/>
    <property type="match status" value="1"/>
</dbReference>
<feature type="transmembrane region" description="Helical" evidence="3">
    <location>
        <begin position="35"/>
        <end position="55"/>
    </location>
</feature>
<feature type="transmembrane region" description="Helical" evidence="3">
    <location>
        <begin position="61"/>
        <end position="82"/>
    </location>
</feature>
<dbReference type="EC" id="2.7.7.65" evidence="1"/>
<evidence type="ECO:0000256" key="2">
    <source>
        <dbReference type="ARBA" id="ARBA00034247"/>
    </source>
</evidence>
<dbReference type="PANTHER" id="PTHR45138:SF9">
    <property type="entry name" value="DIGUANYLATE CYCLASE DGCM-RELATED"/>
    <property type="match status" value="1"/>
</dbReference>